<dbReference type="PRINTS" id="PR01007">
    <property type="entry name" value="FLGHOOKFLIK"/>
</dbReference>
<name>A0A2N5H7G0_9BACI</name>
<evidence type="ECO:0000313" key="6">
    <source>
        <dbReference type="EMBL" id="PLS01448.1"/>
    </source>
</evidence>
<comment type="caution">
    <text evidence="6">The sequence shown here is derived from an EMBL/GenBank/DDBJ whole genome shotgun (WGS) entry which is preliminary data.</text>
</comment>
<evidence type="ECO:0000313" key="7">
    <source>
        <dbReference type="Proteomes" id="UP000234950"/>
    </source>
</evidence>
<evidence type="ECO:0000256" key="1">
    <source>
        <dbReference type="ARBA" id="ARBA00003944"/>
    </source>
</evidence>
<dbReference type="EMBL" id="PGVE01000095">
    <property type="protein sequence ID" value="PLS01448.1"/>
    <property type="molecule type" value="Genomic_DNA"/>
</dbReference>
<keyword evidence="3" id="KW-1005">Bacterial flagellum biogenesis</keyword>
<proteinExistence type="inferred from homology"/>
<accession>A0A2N5H7G0</accession>
<evidence type="ECO:0000259" key="5">
    <source>
        <dbReference type="Pfam" id="PF02120"/>
    </source>
</evidence>
<dbReference type="InterPro" id="IPR038610">
    <property type="entry name" value="FliK-like_C_sf"/>
</dbReference>
<feature type="domain" description="Flagellar hook-length control protein-like C-terminal" evidence="5">
    <location>
        <begin position="290"/>
        <end position="358"/>
    </location>
</feature>
<sequence>MKRDQYSYCKTPVLRFTFYYFTTIQKSGKSYRNTFINFSIKIPILHWKGEFVVISSASLNRVQNNIPQLDNSNKQSDQAAGDFMELLNALQQEPVSPQKNLLAMLSSLFSKDGENSEPMDEILNPDSNHQENELQTRNDLIDMISSLLQKSDTPNPLLGKLEKTLHKTAEQKEPISFEKIVKLIEEAEAAKPKDGKTTFQPVQKAGEDLLRSTPVFHRDNNKPQLGFDPPHQFKGKEVVFQSFLPNKTVTPTLKSEIPQSSQVTVQQFFSEVKELITNQNHFKNASEFIEAKFSLTPEKLGDIEVKLSIHKGQVMAHFTAETLAGKEQLESQLSLLRSSLQQQGFQVDRLEISLAGQGLQHSFSQQEERSRQDQSQQRFSKKKINLDEIYQSHASLEEYKREAIENTINILA</sequence>
<dbReference type="InterPro" id="IPR021136">
    <property type="entry name" value="Flagellar_hook_control-like_C"/>
</dbReference>
<dbReference type="InterPro" id="IPR001635">
    <property type="entry name" value="Flag_hook_Flik"/>
</dbReference>
<comment type="similarity">
    <text evidence="2">Belongs to the FliK family.</text>
</comment>
<comment type="function">
    <text evidence="1">Controls the length of the flagellar hook.</text>
</comment>
<dbReference type="AlphaFoldDB" id="A0A2N5H7G0"/>
<reference evidence="6 7" key="1">
    <citation type="submission" date="2017-11" db="EMBL/GenBank/DDBJ databases">
        <title>Comparitive Functional Genomics of Dry Heat Resistant strains isolated from the Viking Spacecraft.</title>
        <authorList>
            <person name="Seuylemezian A."/>
            <person name="Cooper K."/>
            <person name="Vaishampayan P."/>
        </authorList>
    </citation>
    <scope>NUCLEOTIDE SEQUENCE [LARGE SCALE GENOMIC DNA]</scope>
    <source>
        <strain evidence="6 7">V32-6</strain>
    </source>
</reference>
<evidence type="ECO:0000256" key="2">
    <source>
        <dbReference type="ARBA" id="ARBA00009149"/>
    </source>
</evidence>
<dbReference type="GO" id="GO:0044780">
    <property type="term" value="P:bacterial-type flagellum assembly"/>
    <property type="evidence" value="ECO:0007669"/>
    <property type="project" value="InterPro"/>
</dbReference>
<protein>
    <recommendedName>
        <fullName evidence="5">Flagellar hook-length control protein-like C-terminal domain-containing protein</fullName>
    </recommendedName>
</protein>
<dbReference type="Proteomes" id="UP000234950">
    <property type="component" value="Unassembled WGS sequence"/>
</dbReference>
<dbReference type="Pfam" id="PF02120">
    <property type="entry name" value="Flg_hook"/>
    <property type="match status" value="1"/>
</dbReference>
<evidence type="ECO:0000256" key="3">
    <source>
        <dbReference type="ARBA" id="ARBA00022795"/>
    </source>
</evidence>
<evidence type="ECO:0000256" key="4">
    <source>
        <dbReference type="SAM" id="MobiDB-lite"/>
    </source>
</evidence>
<dbReference type="GO" id="GO:0009424">
    <property type="term" value="C:bacterial-type flagellum hook"/>
    <property type="evidence" value="ECO:0007669"/>
    <property type="project" value="InterPro"/>
</dbReference>
<organism evidence="6 7">
    <name type="scientific">Neobacillus cucumis</name>
    <dbReference type="NCBI Taxonomy" id="1740721"/>
    <lineage>
        <taxon>Bacteria</taxon>
        <taxon>Bacillati</taxon>
        <taxon>Bacillota</taxon>
        <taxon>Bacilli</taxon>
        <taxon>Bacillales</taxon>
        <taxon>Bacillaceae</taxon>
        <taxon>Neobacillus</taxon>
    </lineage>
</organism>
<gene>
    <name evidence="6" type="ORF">CVD27_25115</name>
</gene>
<dbReference type="OrthoDB" id="2380967at2"/>
<keyword evidence="7" id="KW-1185">Reference proteome</keyword>
<dbReference type="CDD" id="cd17470">
    <property type="entry name" value="T3SS_Flik_C"/>
    <property type="match status" value="1"/>
</dbReference>
<feature type="region of interest" description="Disordered" evidence="4">
    <location>
        <begin position="361"/>
        <end position="380"/>
    </location>
</feature>
<dbReference type="Gene3D" id="3.30.750.140">
    <property type="match status" value="1"/>
</dbReference>